<dbReference type="EMBL" id="JACJIP010000022">
    <property type="protein sequence ID" value="MBA9086806.1"/>
    <property type="molecule type" value="Genomic_DNA"/>
</dbReference>
<dbReference type="PANTHER" id="PTHR43649:SF31">
    <property type="entry name" value="SN-GLYCEROL-3-PHOSPHATE-BINDING PERIPLASMIC PROTEIN UGPB"/>
    <property type="match status" value="1"/>
</dbReference>
<sequence>MRRKGLHKLALLTLCSGLLLAGCTSGPAKKVEQQSSIKVMFWDESYFFQQYGDLFTMRHPNINIEVLSTQSLYSSGNGETDYEKAFKELVEKEQPDVLMLNTGNFETFASEGKLQEIDTLIGRDKYDTETIYPGLIDLLKEKGEGKLYGLSPSFYGNVIYYNADLFEKYGVEVPHDGMTWQEILDTARRFPTDGDEKTRIYGYGNQYGGVTANNLADQIARTQGLQSINPDTMKITLNTDSWKQAYKLALDAIESKALYNPENGGFQGGSMEEYYQSQPFLMGRMAMTVESAYLLQNMKEAKNAIKDYKPFKIGMAAGPVDPASPDKTRDLYFNEVFSIRANSPNVDAAWEFIKFINGEEYAKVKSRAMNNGLLSRMGFSKEFDGQSLDVFYKLKPVVDNSNRNMEKIPSDFYAQYQPILDRELGLVKDKSKSLDEALKTIQDEAQVVLDKAVKDQAEKKQKGDSGEEGASSGQGGASTEVITITK</sequence>
<dbReference type="Proteomes" id="UP000567067">
    <property type="component" value="Unassembled WGS sequence"/>
</dbReference>
<evidence type="ECO:0000256" key="2">
    <source>
        <dbReference type="ARBA" id="ARBA00008520"/>
    </source>
</evidence>
<dbReference type="PANTHER" id="PTHR43649">
    <property type="entry name" value="ARABINOSE-BINDING PROTEIN-RELATED"/>
    <property type="match status" value="1"/>
</dbReference>
<name>A0A7W3SV26_9BACL</name>
<dbReference type="Gene3D" id="3.40.190.10">
    <property type="entry name" value="Periplasmic binding protein-like II"/>
    <property type="match status" value="1"/>
</dbReference>
<dbReference type="SUPFAM" id="SSF53850">
    <property type="entry name" value="Periplasmic binding protein-like II"/>
    <property type="match status" value="1"/>
</dbReference>
<dbReference type="InterPro" id="IPR050490">
    <property type="entry name" value="Bact_solute-bd_prot1"/>
</dbReference>
<reference evidence="7 8" key="1">
    <citation type="submission" date="2020-08" db="EMBL/GenBank/DDBJ databases">
        <title>Genomic Encyclopedia of Type Strains, Phase III (KMG-III): the genomes of soil and plant-associated and newly described type strains.</title>
        <authorList>
            <person name="Whitman W."/>
        </authorList>
    </citation>
    <scope>NUCLEOTIDE SEQUENCE [LARGE SCALE GENOMIC DNA]</scope>
    <source>
        <strain evidence="7 8">CECT 8693</strain>
    </source>
</reference>
<keyword evidence="8" id="KW-1185">Reference proteome</keyword>
<evidence type="ECO:0000256" key="4">
    <source>
        <dbReference type="ARBA" id="ARBA00022729"/>
    </source>
</evidence>
<dbReference type="AlphaFoldDB" id="A0A7W3SV26"/>
<comment type="subcellular location">
    <subcellularLocation>
        <location evidence="1">Cell envelope</location>
    </subcellularLocation>
</comment>
<feature type="chain" id="PRO_5039663692" evidence="6">
    <location>
        <begin position="22"/>
        <end position="486"/>
    </location>
</feature>
<feature type="compositionally biased region" description="Basic and acidic residues" evidence="5">
    <location>
        <begin position="454"/>
        <end position="465"/>
    </location>
</feature>
<gene>
    <name evidence="7" type="ORF">FHR92_003286</name>
</gene>
<protein>
    <submittedName>
        <fullName evidence="7">Multiple sugar transport system substrate-binding protein</fullName>
    </submittedName>
</protein>
<comment type="similarity">
    <text evidence="2">Belongs to the bacterial solute-binding protein 1 family.</text>
</comment>
<evidence type="ECO:0000313" key="8">
    <source>
        <dbReference type="Proteomes" id="UP000567067"/>
    </source>
</evidence>
<evidence type="ECO:0000256" key="3">
    <source>
        <dbReference type="ARBA" id="ARBA00022448"/>
    </source>
</evidence>
<evidence type="ECO:0000313" key="7">
    <source>
        <dbReference type="EMBL" id="MBA9086806.1"/>
    </source>
</evidence>
<feature type="region of interest" description="Disordered" evidence="5">
    <location>
        <begin position="454"/>
        <end position="486"/>
    </location>
</feature>
<dbReference type="InterPro" id="IPR006059">
    <property type="entry name" value="SBP"/>
</dbReference>
<feature type="signal peptide" evidence="6">
    <location>
        <begin position="1"/>
        <end position="21"/>
    </location>
</feature>
<comment type="caution">
    <text evidence="7">The sequence shown here is derived from an EMBL/GenBank/DDBJ whole genome shotgun (WGS) entry which is preliminary data.</text>
</comment>
<dbReference type="PROSITE" id="PS51257">
    <property type="entry name" value="PROKAR_LIPOPROTEIN"/>
    <property type="match status" value="1"/>
</dbReference>
<evidence type="ECO:0000256" key="5">
    <source>
        <dbReference type="SAM" id="MobiDB-lite"/>
    </source>
</evidence>
<keyword evidence="7" id="KW-0762">Sugar transport</keyword>
<organism evidence="7 8">
    <name type="scientific">Fontibacillus solani</name>
    <dbReference type="NCBI Taxonomy" id="1572857"/>
    <lineage>
        <taxon>Bacteria</taxon>
        <taxon>Bacillati</taxon>
        <taxon>Bacillota</taxon>
        <taxon>Bacilli</taxon>
        <taxon>Bacillales</taxon>
        <taxon>Paenibacillaceae</taxon>
        <taxon>Fontibacillus</taxon>
    </lineage>
</organism>
<dbReference type="Pfam" id="PF01547">
    <property type="entry name" value="SBP_bac_1"/>
    <property type="match status" value="1"/>
</dbReference>
<evidence type="ECO:0000256" key="6">
    <source>
        <dbReference type="SAM" id="SignalP"/>
    </source>
</evidence>
<keyword evidence="4 6" id="KW-0732">Signal</keyword>
<evidence type="ECO:0000256" key="1">
    <source>
        <dbReference type="ARBA" id="ARBA00004196"/>
    </source>
</evidence>
<dbReference type="GO" id="GO:0030313">
    <property type="term" value="C:cell envelope"/>
    <property type="evidence" value="ECO:0007669"/>
    <property type="project" value="UniProtKB-SubCell"/>
</dbReference>
<dbReference type="RefSeq" id="WP_182537229.1">
    <property type="nucleotide sequence ID" value="NZ_JACJIP010000022.1"/>
</dbReference>
<proteinExistence type="inferred from homology"/>
<accession>A0A7W3SV26</accession>
<keyword evidence="3" id="KW-0813">Transport</keyword>